<keyword evidence="2 5" id="KW-0812">Transmembrane</keyword>
<feature type="transmembrane region" description="Helical" evidence="5">
    <location>
        <begin position="93"/>
        <end position="113"/>
    </location>
</feature>
<feature type="transmembrane region" description="Helical" evidence="5">
    <location>
        <begin position="329"/>
        <end position="350"/>
    </location>
</feature>
<protein>
    <submittedName>
        <fullName evidence="7">FUSC family protein</fullName>
    </submittedName>
</protein>
<feature type="domain" description="Integral membrane bound transporter" evidence="6">
    <location>
        <begin position="211"/>
        <end position="342"/>
    </location>
</feature>
<sequence length="361" mass="38642">MSWLSKVFELNPVGLNWPRGVLFLDMALVPLVVFRAIGHEQYFVSALFGLLFAWLADPGGGYGHRASHIAVFALIGAGLTALGFGIGGEAWGWLVLATFAVTLVAGLSVAFGVHRFIAAVLLNLWFIVALGLAFSLHHSARITSYTWAQVLAWTGGAALWIVMTFVGWLIRGRQDRPQPVAEFPGDTSRRKLTRPLIMFAVIRALVMAGSVALAFGLNLSHGTWLPIAAMIAMKPSLEQATLVSAQRLVGALIGAAAAALLLLVPTSEHGLRLFAVERGLEVVAFVLFMHGVAIQFWNYALYSAAIAMGTLILVDLPQPSDYAAEGYRVLWTVCGVGIALLVILLAGLLAKHTAKAPQQPA</sequence>
<feature type="transmembrane region" description="Helical" evidence="5">
    <location>
        <begin position="43"/>
        <end position="62"/>
    </location>
</feature>
<evidence type="ECO:0000256" key="1">
    <source>
        <dbReference type="ARBA" id="ARBA00004141"/>
    </source>
</evidence>
<evidence type="ECO:0000256" key="4">
    <source>
        <dbReference type="ARBA" id="ARBA00023136"/>
    </source>
</evidence>
<dbReference type="RefSeq" id="WP_311713381.1">
    <property type="nucleotide sequence ID" value="NZ_JAVREZ010000002.1"/>
</dbReference>
<dbReference type="EMBL" id="JAVREZ010000002">
    <property type="protein sequence ID" value="MDT0480063.1"/>
    <property type="molecule type" value="Genomic_DNA"/>
</dbReference>
<keyword evidence="3 5" id="KW-1133">Transmembrane helix</keyword>
<name>A0ABU2V3C0_9ACTN</name>
<evidence type="ECO:0000256" key="3">
    <source>
        <dbReference type="ARBA" id="ARBA00022989"/>
    </source>
</evidence>
<dbReference type="InterPro" id="IPR049453">
    <property type="entry name" value="Memb_transporter_dom"/>
</dbReference>
<feature type="transmembrane region" description="Helical" evidence="5">
    <location>
        <begin position="120"/>
        <end position="138"/>
    </location>
</feature>
<evidence type="ECO:0000256" key="2">
    <source>
        <dbReference type="ARBA" id="ARBA00022692"/>
    </source>
</evidence>
<feature type="transmembrane region" description="Helical" evidence="5">
    <location>
        <begin position="240"/>
        <end position="263"/>
    </location>
</feature>
<feature type="transmembrane region" description="Helical" evidence="5">
    <location>
        <begin position="196"/>
        <end position="220"/>
    </location>
</feature>
<evidence type="ECO:0000313" key="8">
    <source>
        <dbReference type="Proteomes" id="UP001183824"/>
    </source>
</evidence>
<comment type="subcellular location">
    <subcellularLocation>
        <location evidence="1">Membrane</location>
        <topology evidence="1">Multi-pass membrane protein</topology>
    </subcellularLocation>
</comment>
<dbReference type="Proteomes" id="UP001183824">
    <property type="component" value="Unassembled WGS sequence"/>
</dbReference>
<dbReference type="Pfam" id="PF13515">
    <property type="entry name" value="FUSC_2"/>
    <property type="match status" value="1"/>
</dbReference>
<feature type="transmembrane region" description="Helical" evidence="5">
    <location>
        <begin position="69"/>
        <end position="87"/>
    </location>
</feature>
<keyword evidence="8" id="KW-1185">Reference proteome</keyword>
<accession>A0ABU2V3C0</accession>
<gene>
    <name evidence="7" type="ORF">RNB18_07740</name>
</gene>
<keyword evidence="4 5" id="KW-0472">Membrane</keyword>
<reference evidence="8" key="1">
    <citation type="submission" date="2023-07" db="EMBL/GenBank/DDBJ databases">
        <title>30 novel species of actinomycetes from the DSMZ collection.</title>
        <authorList>
            <person name="Nouioui I."/>
        </authorList>
    </citation>
    <scope>NUCLEOTIDE SEQUENCE [LARGE SCALE GENOMIC DNA]</scope>
    <source>
        <strain evidence="8">DSM 41640</strain>
    </source>
</reference>
<comment type="caution">
    <text evidence="7">The sequence shown here is derived from an EMBL/GenBank/DDBJ whole genome shotgun (WGS) entry which is preliminary data.</text>
</comment>
<evidence type="ECO:0000259" key="6">
    <source>
        <dbReference type="Pfam" id="PF13515"/>
    </source>
</evidence>
<proteinExistence type="predicted"/>
<feature type="transmembrane region" description="Helical" evidence="5">
    <location>
        <begin position="150"/>
        <end position="170"/>
    </location>
</feature>
<organism evidence="7 8">
    <name type="scientific">Streptomyces doebereineriae</name>
    <dbReference type="NCBI Taxonomy" id="3075528"/>
    <lineage>
        <taxon>Bacteria</taxon>
        <taxon>Bacillati</taxon>
        <taxon>Actinomycetota</taxon>
        <taxon>Actinomycetes</taxon>
        <taxon>Kitasatosporales</taxon>
        <taxon>Streptomycetaceae</taxon>
        <taxon>Streptomyces</taxon>
    </lineage>
</organism>
<evidence type="ECO:0000256" key="5">
    <source>
        <dbReference type="SAM" id="Phobius"/>
    </source>
</evidence>
<evidence type="ECO:0000313" key="7">
    <source>
        <dbReference type="EMBL" id="MDT0480063.1"/>
    </source>
</evidence>